<dbReference type="Proteomes" id="UP000188342">
    <property type="component" value="Unassembled WGS sequence"/>
</dbReference>
<reference evidence="1 2" key="1">
    <citation type="submission" date="2017-02" db="EMBL/GenBank/DDBJ databases">
        <authorList>
            <person name="Peterson S.W."/>
        </authorList>
    </citation>
    <scope>NUCLEOTIDE SEQUENCE [LARGE SCALE GENOMIC DNA]</scope>
    <source>
        <strain evidence="1 2">LSP_Lj1</strain>
    </source>
</reference>
<dbReference type="EMBL" id="FUKQ01000035">
    <property type="protein sequence ID" value="SJN35574.1"/>
    <property type="molecule type" value="Genomic_DNA"/>
</dbReference>
<gene>
    <name evidence="1" type="ORF">FM114_09615</name>
</gene>
<evidence type="ECO:0000313" key="2">
    <source>
        <dbReference type="Proteomes" id="UP000188342"/>
    </source>
</evidence>
<accession>A0A1R4JUJ0</accession>
<protein>
    <submittedName>
        <fullName evidence="1">Uncharacterized protein</fullName>
    </submittedName>
</protein>
<proteinExistence type="predicted"/>
<keyword evidence="2" id="KW-1185">Reference proteome</keyword>
<sequence>MSFLVTWHPTPRADATSIFHRRGTFVTVVALHKAVGCSRAPVCQVARLAVATGRL</sequence>
<name>A0A1R4JUJ0_9ACTN</name>
<organism evidence="1 2">
    <name type="scientific">Luteococcus japonicus LSP_Lj1</name>
    <dbReference type="NCBI Taxonomy" id="1255658"/>
    <lineage>
        <taxon>Bacteria</taxon>
        <taxon>Bacillati</taxon>
        <taxon>Actinomycetota</taxon>
        <taxon>Actinomycetes</taxon>
        <taxon>Propionibacteriales</taxon>
        <taxon>Propionibacteriaceae</taxon>
        <taxon>Luteococcus</taxon>
    </lineage>
</organism>
<dbReference type="AlphaFoldDB" id="A0A1R4JUJ0"/>
<evidence type="ECO:0000313" key="1">
    <source>
        <dbReference type="EMBL" id="SJN35574.1"/>
    </source>
</evidence>